<keyword evidence="2" id="KW-1185">Reference proteome</keyword>
<dbReference type="EMBL" id="JARQZJ010000121">
    <property type="protein sequence ID" value="KAK9888884.1"/>
    <property type="molecule type" value="Genomic_DNA"/>
</dbReference>
<gene>
    <name evidence="1" type="ORF">WA026_001105</name>
</gene>
<proteinExistence type="predicted"/>
<protein>
    <submittedName>
        <fullName evidence="1">Uncharacterized protein</fullName>
    </submittedName>
</protein>
<dbReference type="Proteomes" id="UP001431783">
    <property type="component" value="Unassembled WGS sequence"/>
</dbReference>
<name>A0AAW1VAH8_9CUCU</name>
<comment type="caution">
    <text evidence="1">The sequence shown here is derived from an EMBL/GenBank/DDBJ whole genome shotgun (WGS) entry which is preliminary data.</text>
</comment>
<dbReference type="AlphaFoldDB" id="A0AAW1VAH8"/>
<organism evidence="1 2">
    <name type="scientific">Henosepilachna vigintioctopunctata</name>
    <dbReference type="NCBI Taxonomy" id="420089"/>
    <lineage>
        <taxon>Eukaryota</taxon>
        <taxon>Metazoa</taxon>
        <taxon>Ecdysozoa</taxon>
        <taxon>Arthropoda</taxon>
        <taxon>Hexapoda</taxon>
        <taxon>Insecta</taxon>
        <taxon>Pterygota</taxon>
        <taxon>Neoptera</taxon>
        <taxon>Endopterygota</taxon>
        <taxon>Coleoptera</taxon>
        <taxon>Polyphaga</taxon>
        <taxon>Cucujiformia</taxon>
        <taxon>Coccinelloidea</taxon>
        <taxon>Coccinellidae</taxon>
        <taxon>Epilachninae</taxon>
        <taxon>Epilachnini</taxon>
        <taxon>Henosepilachna</taxon>
    </lineage>
</organism>
<evidence type="ECO:0000313" key="1">
    <source>
        <dbReference type="EMBL" id="KAK9888884.1"/>
    </source>
</evidence>
<reference evidence="1 2" key="1">
    <citation type="submission" date="2023-03" db="EMBL/GenBank/DDBJ databases">
        <title>Genome insight into feeding habits of ladybird beetles.</title>
        <authorList>
            <person name="Li H.-S."/>
            <person name="Huang Y.-H."/>
            <person name="Pang H."/>
        </authorList>
    </citation>
    <scope>NUCLEOTIDE SEQUENCE [LARGE SCALE GENOMIC DNA]</scope>
    <source>
        <strain evidence="1">SYSU_2023b</strain>
        <tissue evidence="1">Whole body</tissue>
    </source>
</reference>
<evidence type="ECO:0000313" key="2">
    <source>
        <dbReference type="Proteomes" id="UP001431783"/>
    </source>
</evidence>
<sequence>MLTRLKKNVIVRHYLQLITSRLQQNRFEQSSNKHERAEKNEEREQFCRRQVGTLKASSVQQSCRVIELIKELLSVINQWAGVGSFACAAKSAMCAPGSSRQFAHRLMYIQKVRELPFNSLTTITSGK</sequence>
<accession>A0AAW1VAH8</accession>